<dbReference type="KEGG" id="pla:Plav_1655"/>
<name>A7HTP1_PARL1</name>
<organism evidence="2 3">
    <name type="scientific">Parvibaculum lavamentivorans (strain DS-1 / DSM 13023 / NCIMB 13966)</name>
    <dbReference type="NCBI Taxonomy" id="402881"/>
    <lineage>
        <taxon>Bacteria</taxon>
        <taxon>Pseudomonadati</taxon>
        <taxon>Pseudomonadota</taxon>
        <taxon>Alphaproteobacteria</taxon>
        <taxon>Hyphomicrobiales</taxon>
        <taxon>Parvibaculaceae</taxon>
        <taxon>Parvibaculum</taxon>
    </lineage>
</organism>
<dbReference type="Proteomes" id="UP000006377">
    <property type="component" value="Chromosome"/>
</dbReference>
<keyword evidence="1" id="KW-1133">Transmembrane helix</keyword>
<keyword evidence="1" id="KW-0472">Membrane</keyword>
<evidence type="ECO:0000313" key="2">
    <source>
        <dbReference type="EMBL" id="ABS63274.1"/>
    </source>
</evidence>
<accession>A7HTP1</accession>
<dbReference type="STRING" id="402881.Plav_1655"/>
<feature type="transmembrane region" description="Helical" evidence="1">
    <location>
        <begin position="90"/>
        <end position="111"/>
    </location>
</feature>
<keyword evidence="1" id="KW-0812">Transmembrane</keyword>
<dbReference type="EMBL" id="CP000774">
    <property type="protein sequence ID" value="ABS63274.1"/>
    <property type="molecule type" value="Genomic_DNA"/>
</dbReference>
<dbReference type="eggNOG" id="ENOG5031RGD">
    <property type="taxonomic scope" value="Bacteria"/>
</dbReference>
<proteinExistence type="predicted"/>
<sequence>MGFFDLPTPLFRLLDMPLAPLPVAIRLVLWALVASALSMWLYKILSPQKKLVATEAEALAARQELNAYDGEFDGASPLISRVFRTAGKRLWLALPPALAASLPVLALIVWISNDYGYRFPAEGEDVSAEARPNGFEAAMVERRVIVRSSEGDIVSDLALPRPTPVVEKYRWWNVLIGNPSGYLPDDGPVESVELSMPKVEVFSFGPSWFRGWEVLFFTFVIAFSLIIKKVGKIA</sequence>
<feature type="transmembrane region" description="Helical" evidence="1">
    <location>
        <begin position="208"/>
        <end position="227"/>
    </location>
</feature>
<feature type="transmembrane region" description="Helical" evidence="1">
    <location>
        <begin position="20"/>
        <end position="42"/>
    </location>
</feature>
<dbReference type="RefSeq" id="WP_012110565.1">
    <property type="nucleotide sequence ID" value="NC_009719.1"/>
</dbReference>
<dbReference type="HOGENOM" id="CLU_1124097_0_0_5"/>
<protein>
    <submittedName>
        <fullName evidence="2">Uncharacterized protein</fullName>
    </submittedName>
</protein>
<evidence type="ECO:0000313" key="3">
    <source>
        <dbReference type="Proteomes" id="UP000006377"/>
    </source>
</evidence>
<reference evidence="2 3" key="1">
    <citation type="journal article" date="2011" name="Stand. Genomic Sci.">
        <title>Complete genome sequence of Parvibaculum lavamentivorans type strain (DS-1(T)).</title>
        <authorList>
            <person name="Schleheck D."/>
            <person name="Weiss M."/>
            <person name="Pitluck S."/>
            <person name="Bruce D."/>
            <person name="Land M.L."/>
            <person name="Han S."/>
            <person name="Saunders E."/>
            <person name="Tapia R."/>
            <person name="Detter C."/>
            <person name="Brettin T."/>
            <person name="Han J."/>
            <person name="Woyke T."/>
            <person name="Goodwin L."/>
            <person name="Pennacchio L."/>
            <person name="Nolan M."/>
            <person name="Cook A.M."/>
            <person name="Kjelleberg S."/>
            <person name="Thomas T."/>
        </authorList>
    </citation>
    <scope>NUCLEOTIDE SEQUENCE [LARGE SCALE GENOMIC DNA]</scope>
    <source>
        <strain evidence="3">DS-1 / DSM 13023 / NCIMB 13966</strain>
    </source>
</reference>
<dbReference type="OrthoDB" id="6164237at2"/>
<gene>
    <name evidence="2" type="ordered locus">Plav_1655</name>
</gene>
<keyword evidence="3" id="KW-1185">Reference proteome</keyword>
<evidence type="ECO:0000256" key="1">
    <source>
        <dbReference type="SAM" id="Phobius"/>
    </source>
</evidence>
<dbReference type="AlphaFoldDB" id="A7HTP1"/>